<organism evidence="1 2">
    <name type="scientific">Mythimna loreyi</name>
    <dbReference type="NCBI Taxonomy" id="667449"/>
    <lineage>
        <taxon>Eukaryota</taxon>
        <taxon>Metazoa</taxon>
        <taxon>Ecdysozoa</taxon>
        <taxon>Arthropoda</taxon>
        <taxon>Hexapoda</taxon>
        <taxon>Insecta</taxon>
        <taxon>Pterygota</taxon>
        <taxon>Neoptera</taxon>
        <taxon>Endopterygota</taxon>
        <taxon>Lepidoptera</taxon>
        <taxon>Glossata</taxon>
        <taxon>Ditrysia</taxon>
        <taxon>Noctuoidea</taxon>
        <taxon>Noctuidae</taxon>
        <taxon>Noctuinae</taxon>
        <taxon>Hadenini</taxon>
        <taxon>Mythimna</taxon>
    </lineage>
</organism>
<comment type="caution">
    <text evidence="1">The sequence shown here is derived from an EMBL/GenBank/DDBJ whole genome shotgun (WGS) entry which is preliminary data.</text>
</comment>
<protein>
    <submittedName>
        <fullName evidence="1">Uncharacterized protein</fullName>
    </submittedName>
</protein>
<dbReference type="Proteomes" id="UP001231649">
    <property type="component" value="Chromosome 18"/>
</dbReference>
<name>A0ACC2QHV0_9NEOP</name>
<evidence type="ECO:0000313" key="2">
    <source>
        <dbReference type="Proteomes" id="UP001231649"/>
    </source>
</evidence>
<keyword evidence="2" id="KW-1185">Reference proteome</keyword>
<dbReference type="EMBL" id="CM056794">
    <property type="protein sequence ID" value="KAJ8717450.1"/>
    <property type="molecule type" value="Genomic_DNA"/>
</dbReference>
<gene>
    <name evidence="1" type="ORF">PYW08_005849</name>
</gene>
<accession>A0ACC2QHV0</accession>
<reference evidence="1" key="1">
    <citation type="submission" date="2023-03" db="EMBL/GenBank/DDBJ databases">
        <title>Chromosome-level genomes of two armyworms, Mythimna separata and Mythimna loreyi, provide insights into the biosynthesis and reception of sex pheromones.</title>
        <authorList>
            <person name="Zhao H."/>
        </authorList>
    </citation>
    <scope>NUCLEOTIDE SEQUENCE</scope>
    <source>
        <strain evidence="1">BeijingLab</strain>
    </source>
</reference>
<sequence length="716" mass="82383">MIQVYKLLIIFSSVTLSSCYCPTDRIHNIGQCAYRIHCFGNIRGISLPNECYESTNYPVTVDVTVTDAIERFDDHLDLDFLNIITSLKVLGRWQHTKLAILMYTTRLRHLQLANIGIEEISGTPFYYLARLETLDLSYNSLTDIAELFQFQIHPNKLRKLSLANNAIKDIPSEAFDELSSLAELDLSYNIISDLSEEPFYNLTKLEILRLNNNRIKDLNGAVNSLQNLKHLYLRGNQIQNIDEESLNIIQHLETFDVSWNELEKIKPIMFSRHWDHFTNHSICKIILTGNHIINVPNATSQEISSRFARTMNKHNVNILTELDLSSNSITNIEYSAFQSLIQLISLNLSKNKVIDFVVNANDLADLKFLNLSGNYITQLYYESFSAMTKLQNLDLSYNRLEFIPDMTFNNNNNLKLVNMTYNEIEKLDSIHITMFHPEGGVLDLSNNGLSKINIPYGEGLRLVTLFLHSNNISDPSLVDLSHQTDLRTVDMSDNLIWELDDSSLRLPGSSLVYLDLTCNKIHWIGPATFKRLPHLKTLRLGHNLLTKLEYGSFEGLHDLLNLDLSYNRIVFLDSKLLMDLKFLRVLSVRSNDMTVLDMTSWYSHKFDLTVNIDNNNLTCEWLQKALNDFNNGYTRVRPTVLLGGKGKNTVEGIPCLPSESESLIDRSQYILADERLLVTSQKILEAVREQNYYFRNFILRVMQKEEDKARKVEKAN</sequence>
<evidence type="ECO:0000313" key="1">
    <source>
        <dbReference type="EMBL" id="KAJ8717450.1"/>
    </source>
</evidence>
<proteinExistence type="predicted"/>